<dbReference type="AlphaFoldDB" id="A0A8J6LU35"/>
<reference evidence="3" key="1">
    <citation type="submission" date="2020-08" db="EMBL/GenBank/DDBJ databases">
        <authorList>
            <person name="Liu C."/>
            <person name="Sun Q."/>
        </authorList>
    </citation>
    <scope>NUCLEOTIDE SEQUENCE</scope>
    <source>
        <strain evidence="3">NSJ-65</strain>
    </source>
</reference>
<dbReference type="InterPro" id="IPR003343">
    <property type="entry name" value="Big_2"/>
</dbReference>
<dbReference type="InterPro" id="IPR008964">
    <property type="entry name" value="Invasin/intimin_cell_adhesion"/>
</dbReference>
<dbReference type="GO" id="GO:0016998">
    <property type="term" value="P:cell wall macromolecule catabolic process"/>
    <property type="evidence" value="ECO:0007669"/>
    <property type="project" value="InterPro"/>
</dbReference>
<dbReference type="Pfam" id="PF01183">
    <property type="entry name" value="Glyco_hydro_25"/>
    <property type="match status" value="1"/>
</dbReference>
<dbReference type="PANTHER" id="PTHR34135">
    <property type="entry name" value="LYSOZYME"/>
    <property type="match status" value="1"/>
</dbReference>
<protein>
    <recommendedName>
        <fullName evidence="2">BIG2 domain-containing protein</fullName>
    </recommendedName>
</protein>
<comment type="caution">
    <text evidence="3">The sequence shown here is derived from an EMBL/GenBank/DDBJ whole genome shotgun (WGS) entry which is preliminary data.</text>
</comment>
<dbReference type="GO" id="GO:0009253">
    <property type="term" value="P:peptidoglycan catabolic process"/>
    <property type="evidence" value="ECO:0007669"/>
    <property type="project" value="InterPro"/>
</dbReference>
<keyword evidence="4" id="KW-1185">Reference proteome</keyword>
<dbReference type="InterPro" id="IPR017853">
    <property type="entry name" value="GH"/>
</dbReference>
<comment type="similarity">
    <text evidence="1">Belongs to the glycosyl hydrolase 25 family.</text>
</comment>
<dbReference type="EMBL" id="JACOGI010000001">
    <property type="protein sequence ID" value="MBC3516184.1"/>
    <property type="molecule type" value="Genomic_DNA"/>
</dbReference>
<dbReference type="PANTHER" id="PTHR34135:SF2">
    <property type="entry name" value="LYSOZYME"/>
    <property type="match status" value="1"/>
</dbReference>
<evidence type="ECO:0000256" key="1">
    <source>
        <dbReference type="ARBA" id="ARBA00010646"/>
    </source>
</evidence>
<evidence type="ECO:0000313" key="3">
    <source>
        <dbReference type="EMBL" id="MBC3516184.1"/>
    </source>
</evidence>
<name>A0A8J6LU35_9FIRM</name>
<accession>A0A8J6LU35</accession>
<dbReference type="PROSITE" id="PS51904">
    <property type="entry name" value="GLYCOSYL_HYDROL_F25_2"/>
    <property type="match status" value="1"/>
</dbReference>
<feature type="domain" description="BIG2" evidence="2">
    <location>
        <begin position="590"/>
        <end position="668"/>
    </location>
</feature>
<dbReference type="GO" id="GO:0016052">
    <property type="term" value="P:carbohydrate catabolic process"/>
    <property type="evidence" value="ECO:0007669"/>
    <property type="project" value="TreeGrafter"/>
</dbReference>
<proteinExistence type="inferred from homology"/>
<sequence length="881" mass="94423">MAITAGSVSATTIDPSKGGKLTCNFTLNQAATCAVQVWSSTGLVGYASGNRSFSAGNNSVAWSILQNLANGKYSFRIVAIENGREVADRWVDFTAQKNQVAITAGSVSATTIDPSKGGKLTCNFTLNQAATCAVQVWSSTGLVGYASGNRNFSAGNNSVAWSIPQNLANGKYSFRIVAIENGREVADRWVDFTAQKNQVAITAGSVSATTIDPSKGGKLTCNFTLNQAATCAVQVWSSTGLVGYASGNRSFSAGNNSVAWNIPQNLANGKYSFRIVAIENGREVADRWVDFTAQKNQVAITAGSVSATTIDPSKGGKLTCNFTLNQAATCAVQVWSSTGLVGYASGNRSFSAGNNSVAWNIPQNLANGKYSFRIVAIENGREVADRWVDFTAKIESLAVTGGSLSTTTVDPSKGGSVSCNFTLNKAATCSVQVWNATGLVGYVVTNGNFKAGSNSVSWSVPQNLVDGKYSFRVVAMENGKESADRWMDFTAKNSSLIISNGSVSANPVNPGEKIYCTFTLNKLAVCSVQIWSSTGLVDYATIDTSYNAGENTVSWIVASTLSDGKYSFRVVSMQNGKEVGQWIDFEVKNSSSSISIDSYVSTLAVGETRTFNAYITPAGAMTVKRWYTNNNSVLKLEPSGTKLKITALSSGTATIFVESSTGLTTSCLIHVTSGSERGIDISKHQGTINKDMLTEAKNSGLSFVFIRASYGWMDDLNDPNDLYEQKDVNFNKNYETAKAVGLKVGAYHFSYATTAKEATAEVQTFLKAIDGRPMDMPVVYDIELNDVWDKAGFVPTKAVISQNAKIFCDAVRAKGYTPMIYASSSFYNSYIDPNIVGEHQVWVAHYDTSKPSINVNYTYWQYSSEGQVPGLNGNIDMNIKR</sequence>
<organism evidence="3 4">
    <name type="scientific">Neobittarella massiliensis</name>
    <name type="common">ex Bilen et al. 2018</name>
    <dbReference type="NCBI Taxonomy" id="2041842"/>
    <lineage>
        <taxon>Bacteria</taxon>
        <taxon>Bacillati</taxon>
        <taxon>Bacillota</taxon>
        <taxon>Clostridia</taxon>
        <taxon>Eubacteriales</taxon>
        <taxon>Oscillospiraceae</taxon>
        <taxon>Neobittarella (ex Bilen et al. 2018)</taxon>
    </lineage>
</organism>
<evidence type="ECO:0000259" key="2">
    <source>
        <dbReference type="SMART" id="SM00635"/>
    </source>
</evidence>
<dbReference type="GO" id="GO:0003796">
    <property type="term" value="F:lysozyme activity"/>
    <property type="evidence" value="ECO:0007669"/>
    <property type="project" value="InterPro"/>
</dbReference>
<dbReference type="SUPFAM" id="SSF49373">
    <property type="entry name" value="Invasin/intimin cell-adhesion fragments"/>
    <property type="match status" value="1"/>
</dbReference>
<dbReference type="Gene3D" id="2.60.40.1080">
    <property type="match status" value="1"/>
</dbReference>
<dbReference type="CDD" id="cd06414">
    <property type="entry name" value="GH25_LytC-like"/>
    <property type="match status" value="1"/>
</dbReference>
<dbReference type="InterPro" id="IPR002053">
    <property type="entry name" value="Glyco_hydro_25"/>
</dbReference>
<dbReference type="SMART" id="SM00635">
    <property type="entry name" value="BID_2"/>
    <property type="match status" value="1"/>
</dbReference>
<dbReference type="Gene3D" id="3.20.20.80">
    <property type="entry name" value="Glycosidases"/>
    <property type="match status" value="1"/>
</dbReference>
<dbReference type="SUPFAM" id="SSF51445">
    <property type="entry name" value="(Trans)glycosidases"/>
    <property type="match status" value="1"/>
</dbReference>
<gene>
    <name evidence="3" type="ORF">H8K20_07225</name>
</gene>
<evidence type="ECO:0000313" key="4">
    <source>
        <dbReference type="Proteomes" id="UP000597668"/>
    </source>
</evidence>
<dbReference type="Proteomes" id="UP000597668">
    <property type="component" value="Unassembled WGS sequence"/>
</dbReference>
<dbReference type="RefSeq" id="WP_186487935.1">
    <property type="nucleotide sequence ID" value="NZ_JACOGI010000001.1"/>
</dbReference>